<dbReference type="Pfam" id="PF00107">
    <property type="entry name" value="ADH_zinc_N"/>
    <property type="match status" value="1"/>
</dbReference>
<comment type="catalytic activity">
    <reaction evidence="14">
        <text>a 2,3-saturated acyl-[ACP] + NADP(+) = a (2E)-enoyl-[ACP] + NADPH + H(+)</text>
        <dbReference type="Rhea" id="RHEA:22564"/>
        <dbReference type="Rhea" id="RHEA-COMP:9925"/>
        <dbReference type="Rhea" id="RHEA-COMP:9926"/>
        <dbReference type="ChEBI" id="CHEBI:15378"/>
        <dbReference type="ChEBI" id="CHEBI:57783"/>
        <dbReference type="ChEBI" id="CHEBI:58349"/>
        <dbReference type="ChEBI" id="CHEBI:78784"/>
        <dbReference type="ChEBI" id="CHEBI:78785"/>
        <dbReference type="EC" id="1.3.1.104"/>
    </reaction>
</comment>
<evidence type="ECO:0000313" key="15">
    <source>
        <dbReference type="EMBL" id="CAH1800309.1"/>
    </source>
</evidence>
<evidence type="ECO:0000256" key="4">
    <source>
        <dbReference type="ARBA" id="ARBA00022832"/>
    </source>
</evidence>
<dbReference type="EMBL" id="CAIIXF020000011">
    <property type="protein sequence ID" value="CAH1800309.1"/>
    <property type="molecule type" value="Genomic_DNA"/>
</dbReference>
<dbReference type="CDD" id="cd08290">
    <property type="entry name" value="ETR"/>
    <property type="match status" value="1"/>
</dbReference>
<dbReference type="InterPro" id="IPR036291">
    <property type="entry name" value="NAD(P)-bd_dom_sf"/>
</dbReference>
<evidence type="ECO:0000256" key="1">
    <source>
        <dbReference type="ARBA" id="ARBA00004173"/>
    </source>
</evidence>
<dbReference type="Gene3D" id="3.90.180.10">
    <property type="entry name" value="Medium-chain alcohol dehydrogenases, catalytic domain"/>
    <property type="match status" value="1"/>
</dbReference>
<evidence type="ECO:0000256" key="3">
    <source>
        <dbReference type="ARBA" id="ARBA00022516"/>
    </source>
</evidence>
<sequence>MNSKKQFILWLFWYRKSVVRRSFKVTSSFKMFVKLFRKCAGSCSFIGDNIKQVFRNYSAESHDGAGLIYKEYGDPMKVLKKVDHVLSKSTQSHPMEGRVIVKMLAAPINPADINMIQGTYPVKPSLPAVGGNEGVGEVLAVGDDVTSFKEGDWVLPSSPGFGTWRTHMMCKPSQLKLVANDIPLISAATLAVNPCSAYRMLKDFEHVVPGDVIIQNGSNSAVGQAVIQIASAMKFKTINVIRDRDQPDMDALKKHLKSLGATKVITEDFVRKPEMKDLVKSLGKKPKLALNCVGGKSATELARQLENNGTMVTYGGMSKQPVVVPTGSFIFKNIKLRGFWMTRWNQENFKNPESQDMLDELCELVRQCKLHPPFCNLSHIDNFQDAIATAMKPQTNRKELLIMDEKYLDWRYE</sequence>
<evidence type="ECO:0000256" key="7">
    <source>
        <dbReference type="ARBA" id="ARBA00023002"/>
    </source>
</evidence>
<keyword evidence="10" id="KW-0275">Fatty acid biosynthesis</keyword>
<evidence type="ECO:0000256" key="11">
    <source>
        <dbReference type="ARBA" id="ARBA00038963"/>
    </source>
</evidence>
<accession>A0A8J1TA10</accession>
<evidence type="ECO:0000256" key="12">
    <source>
        <dbReference type="ARBA" id="ARBA00041058"/>
    </source>
</evidence>
<keyword evidence="7" id="KW-0560">Oxidoreductase</keyword>
<keyword evidence="4" id="KW-0276">Fatty acid metabolism</keyword>
<comment type="subcellular location">
    <subcellularLocation>
        <location evidence="1">Mitochondrion</location>
    </subcellularLocation>
</comment>
<comment type="caution">
    <text evidence="15">The sequence shown here is derived from an EMBL/GenBank/DDBJ whole genome shotgun (WGS) entry which is preliminary data.</text>
</comment>
<evidence type="ECO:0000256" key="13">
    <source>
        <dbReference type="ARBA" id="ARBA00042123"/>
    </source>
</evidence>
<evidence type="ECO:0000256" key="6">
    <source>
        <dbReference type="ARBA" id="ARBA00022946"/>
    </source>
</evidence>
<keyword evidence="9" id="KW-0496">Mitochondrion</keyword>
<evidence type="ECO:0000256" key="2">
    <source>
        <dbReference type="ARBA" id="ARBA00010371"/>
    </source>
</evidence>
<evidence type="ECO:0000256" key="9">
    <source>
        <dbReference type="ARBA" id="ARBA00023128"/>
    </source>
</evidence>
<gene>
    <name evidence="15" type="ORF">OFUS_LOCUS24214</name>
</gene>
<reference evidence="15" key="1">
    <citation type="submission" date="2022-03" db="EMBL/GenBank/DDBJ databases">
        <authorList>
            <person name="Martin C."/>
        </authorList>
    </citation>
    <scope>NUCLEOTIDE SEQUENCE</scope>
</reference>
<evidence type="ECO:0000256" key="8">
    <source>
        <dbReference type="ARBA" id="ARBA00023098"/>
    </source>
</evidence>
<dbReference type="InterPro" id="IPR020843">
    <property type="entry name" value="ER"/>
</dbReference>
<evidence type="ECO:0000256" key="14">
    <source>
        <dbReference type="ARBA" id="ARBA00048843"/>
    </source>
</evidence>
<dbReference type="EC" id="1.3.1.104" evidence="11"/>
<dbReference type="Gene3D" id="3.40.50.720">
    <property type="entry name" value="NAD(P)-binding Rossmann-like Domain"/>
    <property type="match status" value="1"/>
</dbReference>
<dbReference type="PANTHER" id="PTHR43981">
    <property type="entry name" value="ENOYL-[ACYL-CARRIER-PROTEIN] REDUCTASE, MITOCHONDRIAL"/>
    <property type="match status" value="1"/>
</dbReference>
<dbReference type="FunFam" id="3.40.50.720:FF:000112">
    <property type="entry name" value="Enoyl-[acyl-carrier-protein] reductase 1, mitochondrial"/>
    <property type="match status" value="1"/>
</dbReference>
<dbReference type="PANTHER" id="PTHR43981:SF2">
    <property type="entry name" value="ENOYL-[ACYL-CARRIER-PROTEIN] REDUCTASE, MITOCHONDRIAL"/>
    <property type="match status" value="1"/>
</dbReference>
<dbReference type="Pfam" id="PF08240">
    <property type="entry name" value="ADH_N"/>
    <property type="match status" value="1"/>
</dbReference>
<dbReference type="InterPro" id="IPR013154">
    <property type="entry name" value="ADH-like_N"/>
</dbReference>
<dbReference type="SMART" id="SM00829">
    <property type="entry name" value="PKS_ER"/>
    <property type="match status" value="1"/>
</dbReference>
<dbReference type="InterPro" id="IPR011032">
    <property type="entry name" value="GroES-like_sf"/>
</dbReference>
<dbReference type="AlphaFoldDB" id="A0A8J1TA10"/>
<dbReference type="Proteomes" id="UP000749559">
    <property type="component" value="Unassembled WGS sequence"/>
</dbReference>
<comment type="similarity">
    <text evidence="2">Belongs to the zinc-containing alcohol dehydrogenase family. Quinone oxidoreductase subfamily.</text>
</comment>
<keyword evidence="6" id="KW-0809">Transit peptide</keyword>
<proteinExistence type="inferred from homology"/>
<keyword evidence="3" id="KW-0444">Lipid biosynthesis</keyword>
<evidence type="ECO:0000256" key="10">
    <source>
        <dbReference type="ARBA" id="ARBA00023160"/>
    </source>
</evidence>
<dbReference type="GO" id="GO:0005739">
    <property type="term" value="C:mitochondrion"/>
    <property type="evidence" value="ECO:0007669"/>
    <property type="project" value="UniProtKB-SubCell"/>
</dbReference>
<dbReference type="SUPFAM" id="SSF51735">
    <property type="entry name" value="NAD(P)-binding Rossmann-fold domains"/>
    <property type="match status" value="1"/>
</dbReference>
<dbReference type="SUPFAM" id="SSF50129">
    <property type="entry name" value="GroES-like"/>
    <property type="match status" value="1"/>
</dbReference>
<dbReference type="GO" id="GO:0141148">
    <property type="term" value="F:enoyl-[acyl-carrier-protein] reductase (NADPH) activity"/>
    <property type="evidence" value="ECO:0007669"/>
    <property type="project" value="UniProtKB-EC"/>
</dbReference>
<keyword evidence="16" id="KW-1185">Reference proteome</keyword>
<evidence type="ECO:0000313" key="16">
    <source>
        <dbReference type="Proteomes" id="UP000749559"/>
    </source>
</evidence>
<organism evidence="15 16">
    <name type="scientific">Owenia fusiformis</name>
    <name type="common">Polychaete worm</name>
    <dbReference type="NCBI Taxonomy" id="6347"/>
    <lineage>
        <taxon>Eukaryota</taxon>
        <taxon>Metazoa</taxon>
        <taxon>Spiralia</taxon>
        <taxon>Lophotrochozoa</taxon>
        <taxon>Annelida</taxon>
        <taxon>Polychaeta</taxon>
        <taxon>Sedentaria</taxon>
        <taxon>Canalipalpata</taxon>
        <taxon>Sabellida</taxon>
        <taxon>Oweniida</taxon>
        <taxon>Oweniidae</taxon>
        <taxon>Owenia</taxon>
    </lineage>
</organism>
<keyword evidence="5" id="KW-0521">NADP</keyword>
<dbReference type="InterPro" id="IPR013149">
    <property type="entry name" value="ADH-like_C"/>
</dbReference>
<keyword evidence="8" id="KW-0443">Lipid metabolism</keyword>
<dbReference type="FunFam" id="3.90.180.10:FF:000010">
    <property type="entry name" value="Enoyl-[acyl-carrier-protein] reductase, mitochondrial"/>
    <property type="match status" value="1"/>
</dbReference>
<protein>
    <recommendedName>
        <fullName evidence="12">Enoyl-[acyl-carrier-protein] reductase, mitochondrial</fullName>
        <ecNumber evidence="11">1.3.1.104</ecNumber>
    </recommendedName>
    <alternativeName>
        <fullName evidence="13">2-enoyl thioester reductase</fullName>
    </alternativeName>
</protein>
<name>A0A8J1TA10_OWEFU</name>
<evidence type="ECO:0000256" key="5">
    <source>
        <dbReference type="ARBA" id="ARBA00022857"/>
    </source>
</evidence>
<dbReference type="OrthoDB" id="7482721at2759"/>
<dbReference type="InterPro" id="IPR051034">
    <property type="entry name" value="Mito_Enoyl-ACP_Reductase"/>
</dbReference>
<dbReference type="GO" id="GO:0006633">
    <property type="term" value="P:fatty acid biosynthetic process"/>
    <property type="evidence" value="ECO:0007669"/>
    <property type="project" value="UniProtKB-KW"/>
</dbReference>